<dbReference type="PANTHER" id="PTHR21066:SF3">
    <property type="entry name" value="IP02236P"/>
    <property type="match status" value="1"/>
</dbReference>
<evidence type="ECO:0000256" key="1">
    <source>
        <dbReference type="ARBA" id="ARBA00004613"/>
    </source>
</evidence>
<reference evidence="6" key="1">
    <citation type="submission" date="2021-03" db="EMBL/GenBank/DDBJ databases">
        <title>Chromosome level genome of the anhydrobiotic midge Polypedilum vanderplanki.</title>
        <authorList>
            <person name="Yoshida Y."/>
            <person name="Kikawada T."/>
            <person name="Gusev O."/>
        </authorList>
    </citation>
    <scope>NUCLEOTIDE SEQUENCE</scope>
    <source>
        <strain evidence="6">NIAS01</strain>
        <tissue evidence="6">Whole body or cell culture</tissue>
    </source>
</reference>
<protein>
    <submittedName>
        <fullName evidence="6">Uncharacterized protein</fullName>
    </submittedName>
</protein>
<evidence type="ECO:0000256" key="4">
    <source>
        <dbReference type="ARBA" id="ARBA00022525"/>
    </source>
</evidence>
<dbReference type="PANTHER" id="PTHR21066">
    <property type="entry name" value="ODORANT-BINDING PROTEIN 59A-RELATED"/>
    <property type="match status" value="1"/>
</dbReference>
<gene>
    <name evidence="6" type="ORF">PVAND_000211</name>
</gene>
<evidence type="ECO:0000256" key="3">
    <source>
        <dbReference type="ARBA" id="ARBA00022448"/>
    </source>
</evidence>
<dbReference type="OrthoDB" id="10402883at2759"/>
<feature type="signal peptide" evidence="5">
    <location>
        <begin position="1"/>
        <end position="21"/>
    </location>
</feature>
<dbReference type="AlphaFoldDB" id="A0A9J6BJ53"/>
<dbReference type="EMBL" id="JADBJN010000003">
    <property type="protein sequence ID" value="KAG5669921.1"/>
    <property type="molecule type" value="Genomic_DNA"/>
</dbReference>
<dbReference type="InterPro" id="IPR052295">
    <property type="entry name" value="Odorant-binding_protein"/>
</dbReference>
<keyword evidence="4" id="KW-0964">Secreted</keyword>
<keyword evidence="5" id="KW-0732">Signal</keyword>
<dbReference type="GO" id="GO:0005576">
    <property type="term" value="C:extracellular region"/>
    <property type="evidence" value="ECO:0007669"/>
    <property type="project" value="UniProtKB-SubCell"/>
</dbReference>
<keyword evidence="3" id="KW-0813">Transport</keyword>
<evidence type="ECO:0000256" key="2">
    <source>
        <dbReference type="ARBA" id="ARBA00008098"/>
    </source>
</evidence>
<dbReference type="Gene3D" id="1.10.238.270">
    <property type="match status" value="1"/>
</dbReference>
<evidence type="ECO:0000313" key="7">
    <source>
        <dbReference type="Proteomes" id="UP001107558"/>
    </source>
</evidence>
<organism evidence="6 7">
    <name type="scientific">Polypedilum vanderplanki</name>
    <name type="common">Sleeping chironomid midge</name>
    <dbReference type="NCBI Taxonomy" id="319348"/>
    <lineage>
        <taxon>Eukaryota</taxon>
        <taxon>Metazoa</taxon>
        <taxon>Ecdysozoa</taxon>
        <taxon>Arthropoda</taxon>
        <taxon>Hexapoda</taxon>
        <taxon>Insecta</taxon>
        <taxon>Pterygota</taxon>
        <taxon>Neoptera</taxon>
        <taxon>Endopterygota</taxon>
        <taxon>Diptera</taxon>
        <taxon>Nematocera</taxon>
        <taxon>Chironomoidea</taxon>
        <taxon>Chironomidae</taxon>
        <taxon>Chironominae</taxon>
        <taxon>Polypedilum</taxon>
        <taxon>Polypedilum</taxon>
    </lineage>
</organism>
<comment type="caution">
    <text evidence="6">The sequence shown here is derived from an EMBL/GenBank/DDBJ whole genome shotgun (WGS) entry which is preliminary data.</text>
</comment>
<keyword evidence="7" id="KW-1185">Reference proteome</keyword>
<evidence type="ECO:0000313" key="6">
    <source>
        <dbReference type="EMBL" id="KAG5669921.1"/>
    </source>
</evidence>
<sequence>MKQLILIFTIFCAFLYNSIDAEEDCVSKAKKITVNMTDCCKFPDLFDPKVYNETYDKVIASNDAAVGTPLFDCLVEQTLFKDLQLADSSGNILNDKVKAYIKETIKDASWAKIATAAFQKCSTEAIKYGENYQKLTGISKSTCDFKFDAIADCIDIASFGECPKASWTTNDTITSDCVYLKDFIKDCYKNIAAINEFLDHQED</sequence>
<feature type="chain" id="PRO_5039953268" evidence="5">
    <location>
        <begin position="22"/>
        <end position="203"/>
    </location>
</feature>
<dbReference type="Proteomes" id="UP001107558">
    <property type="component" value="Chromosome 3"/>
</dbReference>
<accession>A0A9J6BJ53</accession>
<evidence type="ECO:0000256" key="5">
    <source>
        <dbReference type="SAM" id="SignalP"/>
    </source>
</evidence>
<name>A0A9J6BJ53_POLVA</name>
<comment type="subcellular location">
    <subcellularLocation>
        <location evidence="1">Secreted</location>
    </subcellularLocation>
</comment>
<proteinExistence type="inferred from homology"/>
<comment type="similarity">
    <text evidence="2">Belongs to the PBP/GOBP family.</text>
</comment>